<keyword evidence="7" id="KW-0067">ATP-binding</keyword>
<keyword evidence="8" id="KW-0460">Magnesium</keyword>
<dbReference type="InterPro" id="IPR003846">
    <property type="entry name" value="SelO"/>
</dbReference>
<evidence type="ECO:0000256" key="3">
    <source>
        <dbReference type="ARBA" id="ARBA00022679"/>
    </source>
</evidence>
<keyword evidence="5" id="KW-0479">Metal-binding</keyword>
<evidence type="ECO:0000256" key="8">
    <source>
        <dbReference type="ARBA" id="ARBA00022842"/>
    </source>
</evidence>
<feature type="compositionally biased region" description="Low complexity" evidence="10">
    <location>
        <begin position="170"/>
        <end position="184"/>
    </location>
</feature>
<sequence length="418" mass="46400">MLRRAVSELSNLRRSGCLSRHCRSGCYIDRYNQASSSNISSSRSVPRLCISSSTYDSNNSPSDVTEKSFMTHSLQPAVIHKFLIPSSHNYANPNNKNNCVAMLGDTIERKKKRRKVKKSNTTTTTFATLLLLALSSQNKNNNHNQIFCSSFYTSAFSLNMSSTKSANKLSSTASSDESTTSSTDDTNRHPLASLREKLNNSWISQLQTETSENRQQSLQRANLDVSHTLNNIKRPIFNGHYIKVEPTPLKEPRLVIHSPQMVQQLGLSSEDIQADAFVQYVSANLDGSLHNDEKSDAWATPYALSIMGTRYTSNCPFGTGDGYGDGRALSIGEFLINDSTNERLELQLKGAGPTPFCRGADGRAVFRSSIREFLASEAMHHLGVSTTRALSLVVSPIDTSRRPWYSPQNTKKNTRCHE</sequence>
<evidence type="ECO:0000256" key="9">
    <source>
        <dbReference type="ARBA" id="ARBA00031547"/>
    </source>
</evidence>
<dbReference type="Pfam" id="PF02696">
    <property type="entry name" value="SelO"/>
    <property type="match status" value="1"/>
</dbReference>
<dbReference type="GO" id="GO:0005739">
    <property type="term" value="C:mitochondrion"/>
    <property type="evidence" value="ECO:0007669"/>
    <property type="project" value="TreeGrafter"/>
</dbReference>
<accession>A0A7S2S7N9</accession>
<protein>
    <recommendedName>
        <fullName evidence="9">Selenoprotein O</fullName>
    </recommendedName>
</protein>
<keyword evidence="6" id="KW-0547">Nucleotide-binding</keyword>
<dbReference type="GO" id="GO:0005524">
    <property type="term" value="F:ATP binding"/>
    <property type="evidence" value="ECO:0007669"/>
    <property type="project" value="UniProtKB-KW"/>
</dbReference>
<evidence type="ECO:0000313" key="11">
    <source>
        <dbReference type="EMBL" id="CAD9691520.1"/>
    </source>
</evidence>
<dbReference type="PANTHER" id="PTHR32057">
    <property type="entry name" value="PROTEIN ADENYLYLTRANSFERASE SELO, MITOCHONDRIAL"/>
    <property type="match status" value="1"/>
</dbReference>
<dbReference type="PANTHER" id="PTHR32057:SF14">
    <property type="entry name" value="PROTEIN ADENYLYLTRANSFERASE SELO, MITOCHONDRIAL"/>
    <property type="match status" value="1"/>
</dbReference>
<evidence type="ECO:0000256" key="4">
    <source>
        <dbReference type="ARBA" id="ARBA00022695"/>
    </source>
</evidence>
<evidence type="ECO:0000256" key="7">
    <source>
        <dbReference type="ARBA" id="ARBA00022840"/>
    </source>
</evidence>
<proteinExistence type="inferred from homology"/>
<dbReference type="AlphaFoldDB" id="A0A7S2S7N9"/>
<dbReference type="GO" id="GO:0070733">
    <property type="term" value="F:AMPylase activity"/>
    <property type="evidence" value="ECO:0007669"/>
    <property type="project" value="TreeGrafter"/>
</dbReference>
<keyword evidence="3" id="KW-0808">Transferase</keyword>
<evidence type="ECO:0000256" key="5">
    <source>
        <dbReference type="ARBA" id="ARBA00022723"/>
    </source>
</evidence>
<feature type="region of interest" description="Disordered" evidence="10">
    <location>
        <begin position="168"/>
        <end position="189"/>
    </location>
</feature>
<evidence type="ECO:0000256" key="10">
    <source>
        <dbReference type="SAM" id="MobiDB-lite"/>
    </source>
</evidence>
<dbReference type="GO" id="GO:0046872">
    <property type="term" value="F:metal ion binding"/>
    <property type="evidence" value="ECO:0007669"/>
    <property type="project" value="UniProtKB-KW"/>
</dbReference>
<dbReference type="EMBL" id="HBHI01024611">
    <property type="protein sequence ID" value="CAD9691520.1"/>
    <property type="molecule type" value="Transcribed_RNA"/>
</dbReference>
<keyword evidence="4" id="KW-0548">Nucleotidyltransferase</keyword>
<comment type="cofactor">
    <cofactor evidence="1">
        <name>Mg(2+)</name>
        <dbReference type="ChEBI" id="CHEBI:18420"/>
    </cofactor>
</comment>
<gene>
    <name evidence="11" type="ORF">EANT1437_LOCUS12622</name>
</gene>
<evidence type="ECO:0000256" key="6">
    <source>
        <dbReference type="ARBA" id="ARBA00022741"/>
    </source>
</evidence>
<comment type="similarity">
    <text evidence="2">Belongs to the SELO family.</text>
</comment>
<name>A0A7S2S7N9_9STRA</name>
<evidence type="ECO:0000256" key="1">
    <source>
        <dbReference type="ARBA" id="ARBA00001946"/>
    </source>
</evidence>
<reference evidence="11" key="1">
    <citation type="submission" date="2021-01" db="EMBL/GenBank/DDBJ databases">
        <authorList>
            <person name="Corre E."/>
            <person name="Pelletier E."/>
            <person name="Niang G."/>
            <person name="Scheremetjew M."/>
            <person name="Finn R."/>
            <person name="Kale V."/>
            <person name="Holt S."/>
            <person name="Cochrane G."/>
            <person name="Meng A."/>
            <person name="Brown T."/>
            <person name="Cohen L."/>
        </authorList>
    </citation>
    <scope>NUCLEOTIDE SEQUENCE</scope>
    <source>
        <strain evidence="11">CCMP1452</strain>
    </source>
</reference>
<organism evidence="11">
    <name type="scientific">Eucampia antarctica</name>
    <dbReference type="NCBI Taxonomy" id="49252"/>
    <lineage>
        <taxon>Eukaryota</taxon>
        <taxon>Sar</taxon>
        <taxon>Stramenopiles</taxon>
        <taxon>Ochrophyta</taxon>
        <taxon>Bacillariophyta</taxon>
        <taxon>Mediophyceae</taxon>
        <taxon>Biddulphiophycidae</taxon>
        <taxon>Hemiaulales</taxon>
        <taxon>Hemiaulaceae</taxon>
        <taxon>Eucampia</taxon>
    </lineage>
</organism>
<evidence type="ECO:0000256" key="2">
    <source>
        <dbReference type="ARBA" id="ARBA00009747"/>
    </source>
</evidence>